<dbReference type="Proteomes" id="UP001219518">
    <property type="component" value="Unassembled WGS sequence"/>
</dbReference>
<dbReference type="AlphaFoldDB" id="A0AAE1LE11"/>
<sequence length="78" mass="8664">MISICLLMFSWDLRSGIVRRALSISSPVTLLPRGGFTKFLCDISRLTSRALVKVTLRPWAALAVSLLSLEILEVSQVF</sequence>
<organism evidence="1 2">
    <name type="scientific">Frankliniella fusca</name>
    <dbReference type="NCBI Taxonomy" id="407009"/>
    <lineage>
        <taxon>Eukaryota</taxon>
        <taxon>Metazoa</taxon>
        <taxon>Ecdysozoa</taxon>
        <taxon>Arthropoda</taxon>
        <taxon>Hexapoda</taxon>
        <taxon>Insecta</taxon>
        <taxon>Pterygota</taxon>
        <taxon>Neoptera</taxon>
        <taxon>Paraneoptera</taxon>
        <taxon>Thysanoptera</taxon>
        <taxon>Terebrantia</taxon>
        <taxon>Thripoidea</taxon>
        <taxon>Thripidae</taxon>
        <taxon>Frankliniella</taxon>
    </lineage>
</organism>
<evidence type="ECO:0000313" key="2">
    <source>
        <dbReference type="Proteomes" id="UP001219518"/>
    </source>
</evidence>
<proteinExistence type="predicted"/>
<feature type="non-terminal residue" evidence="1">
    <location>
        <position position="1"/>
    </location>
</feature>
<gene>
    <name evidence="1" type="ORF">KUF71_005738</name>
</gene>
<protein>
    <submittedName>
        <fullName evidence="1">7-cyano-7-deazaguanine synthase</fullName>
    </submittedName>
</protein>
<reference evidence="1" key="2">
    <citation type="journal article" date="2023" name="BMC Genomics">
        <title>Pest status, molecular evolution, and epigenetic factors derived from the genome assembly of Frankliniella fusca, a thysanopteran phytovirus vector.</title>
        <authorList>
            <person name="Catto M.A."/>
            <person name="Labadie P.E."/>
            <person name="Jacobson A.L."/>
            <person name="Kennedy G.G."/>
            <person name="Srinivasan R."/>
            <person name="Hunt B.G."/>
        </authorList>
    </citation>
    <scope>NUCLEOTIDE SEQUENCE</scope>
    <source>
        <strain evidence="1">PL_HMW_Pooled</strain>
    </source>
</reference>
<name>A0AAE1LE11_9NEOP</name>
<comment type="caution">
    <text evidence="1">The sequence shown here is derived from an EMBL/GenBank/DDBJ whole genome shotgun (WGS) entry which is preliminary data.</text>
</comment>
<evidence type="ECO:0000313" key="1">
    <source>
        <dbReference type="EMBL" id="KAK3915289.1"/>
    </source>
</evidence>
<reference evidence="1" key="1">
    <citation type="submission" date="2021-07" db="EMBL/GenBank/DDBJ databases">
        <authorList>
            <person name="Catto M.A."/>
            <person name="Jacobson A."/>
            <person name="Kennedy G."/>
            <person name="Labadie P."/>
            <person name="Hunt B.G."/>
            <person name="Srinivasan R."/>
        </authorList>
    </citation>
    <scope>NUCLEOTIDE SEQUENCE</scope>
    <source>
        <strain evidence="1">PL_HMW_Pooled</strain>
        <tissue evidence="1">Head</tissue>
    </source>
</reference>
<dbReference type="EMBL" id="JAHWGI010000418">
    <property type="protein sequence ID" value="KAK3915289.1"/>
    <property type="molecule type" value="Genomic_DNA"/>
</dbReference>
<keyword evidence="2" id="KW-1185">Reference proteome</keyword>
<accession>A0AAE1LE11</accession>